<dbReference type="PANTHER" id="PTHR23416:SF23">
    <property type="entry name" value="ACETYLTRANSFERASE C18B11.09C-RELATED"/>
    <property type="match status" value="1"/>
</dbReference>
<organism evidence="3 4">
    <name type="scientific">Autumnicola edwardsiae</name>
    <dbReference type="NCBI Taxonomy" id="3075594"/>
    <lineage>
        <taxon>Bacteria</taxon>
        <taxon>Pseudomonadati</taxon>
        <taxon>Bacteroidota</taxon>
        <taxon>Flavobacteriia</taxon>
        <taxon>Flavobacteriales</taxon>
        <taxon>Flavobacteriaceae</taxon>
        <taxon>Autumnicola</taxon>
    </lineage>
</organism>
<dbReference type="InterPro" id="IPR051159">
    <property type="entry name" value="Hexapeptide_acetyltransf"/>
</dbReference>
<dbReference type="NCBIfam" id="NF007797">
    <property type="entry name" value="PRK10502.1"/>
    <property type="match status" value="1"/>
</dbReference>
<dbReference type="Gene3D" id="2.160.10.10">
    <property type="entry name" value="Hexapeptide repeat proteins"/>
    <property type="match status" value="1"/>
</dbReference>
<accession>A0ABU3CVT3</accession>
<dbReference type="Pfam" id="PF14602">
    <property type="entry name" value="Hexapep_2"/>
    <property type="match status" value="1"/>
</dbReference>
<dbReference type="EMBL" id="JAVRHP010000043">
    <property type="protein sequence ID" value="MDT0650416.1"/>
    <property type="molecule type" value="Genomic_DNA"/>
</dbReference>
<dbReference type="Proteomes" id="UP001248819">
    <property type="component" value="Unassembled WGS sequence"/>
</dbReference>
<protein>
    <submittedName>
        <fullName evidence="3">WcaF family extracellular polysaccharide biosynthesis acetyltransferase</fullName>
    </submittedName>
</protein>
<dbReference type="SUPFAM" id="SSF51161">
    <property type="entry name" value="Trimeric LpxA-like enzymes"/>
    <property type="match status" value="1"/>
</dbReference>
<reference evidence="3 4" key="1">
    <citation type="submission" date="2023-09" db="EMBL/GenBank/DDBJ databases">
        <authorList>
            <person name="Rey-Velasco X."/>
        </authorList>
    </citation>
    <scope>NUCLEOTIDE SEQUENCE [LARGE SCALE GENOMIC DNA]</scope>
    <source>
        <strain evidence="3 4">F297</strain>
    </source>
</reference>
<evidence type="ECO:0000256" key="2">
    <source>
        <dbReference type="ARBA" id="ARBA00022679"/>
    </source>
</evidence>
<name>A0ABU3CVT3_9FLAO</name>
<dbReference type="Pfam" id="PF00132">
    <property type="entry name" value="Hexapep"/>
    <property type="match status" value="1"/>
</dbReference>
<dbReference type="PANTHER" id="PTHR23416">
    <property type="entry name" value="SIALIC ACID SYNTHASE-RELATED"/>
    <property type="match status" value="1"/>
</dbReference>
<keyword evidence="4" id="KW-1185">Reference proteome</keyword>
<comment type="caution">
    <text evidence="3">The sequence shown here is derived from an EMBL/GenBank/DDBJ whole genome shotgun (WGS) entry which is preliminary data.</text>
</comment>
<dbReference type="RefSeq" id="WP_311484597.1">
    <property type="nucleotide sequence ID" value="NZ_JAVRHP010000043.1"/>
</dbReference>
<dbReference type="InterPro" id="IPR001451">
    <property type="entry name" value="Hexapep"/>
</dbReference>
<sequence length="195" mass="21600">MINTDTIKFSSKHNENTFSGPSFSLQNRVCRMVWNVVCFLFFRFTPNPLHGWRSFLLRMFGAKLGKGVHVYPNVKIWAPWNIELGDECGIANGVTLYSQGKIRIGKRTVISQGAHLVAGTHDYTKPGFPLITLPISIGDHVWIAAEAFIHPGIKIGEGSVIGARSVVSKNMPAWMVCAGHPCIPLKERKLESVTV</sequence>
<proteinExistence type="inferred from homology"/>
<dbReference type="CDD" id="cd05825">
    <property type="entry name" value="LbH_wcaF_like"/>
    <property type="match status" value="1"/>
</dbReference>
<evidence type="ECO:0000313" key="3">
    <source>
        <dbReference type="EMBL" id="MDT0650416.1"/>
    </source>
</evidence>
<dbReference type="InterPro" id="IPR011004">
    <property type="entry name" value="Trimer_LpxA-like_sf"/>
</dbReference>
<evidence type="ECO:0000256" key="1">
    <source>
        <dbReference type="ARBA" id="ARBA00007274"/>
    </source>
</evidence>
<evidence type="ECO:0000313" key="4">
    <source>
        <dbReference type="Proteomes" id="UP001248819"/>
    </source>
</evidence>
<keyword evidence="2" id="KW-0808">Transferase</keyword>
<comment type="similarity">
    <text evidence="1">Belongs to the transferase hexapeptide repeat family.</text>
</comment>
<gene>
    <name evidence="3" type="ORF">RM529_09680</name>
</gene>